<dbReference type="EMBL" id="FOOG01000007">
    <property type="protein sequence ID" value="SFF73613.1"/>
    <property type="molecule type" value="Genomic_DNA"/>
</dbReference>
<dbReference type="InterPro" id="IPR021486">
    <property type="entry name" value="DUF3139"/>
</dbReference>
<evidence type="ECO:0000313" key="2">
    <source>
        <dbReference type="EMBL" id="SFF73613.1"/>
    </source>
</evidence>
<dbReference type="InterPro" id="IPR020258">
    <property type="entry name" value="Uncharacterised_YbeF"/>
</dbReference>
<accession>A0A1I2L419</accession>
<dbReference type="Pfam" id="PF10852">
    <property type="entry name" value="DUF2651"/>
    <property type="match status" value="1"/>
</dbReference>
<dbReference type="Pfam" id="PF11337">
    <property type="entry name" value="DUF3139"/>
    <property type="match status" value="1"/>
</dbReference>
<keyword evidence="1" id="KW-1133">Transmembrane helix</keyword>
<evidence type="ECO:0000313" key="3">
    <source>
        <dbReference type="Proteomes" id="UP000198897"/>
    </source>
</evidence>
<dbReference type="Proteomes" id="UP000198897">
    <property type="component" value="Unassembled WGS sequence"/>
</dbReference>
<feature type="transmembrane region" description="Helical" evidence="1">
    <location>
        <begin position="6"/>
        <end position="22"/>
    </location>
</feature>
<feature type="transmembrane region" description="Helical" evidence="1">
    <location>
        <begin position="86"/>
        <end position="105"/>
    </location>
</feature>
<reference evidence="3" key="1">
    <citation type="submission" date="2016-10" db="EMBL/GenBank/DDBJ databases">
        <authorList>
            <person name="Varghese N."/>
            <person name="Submissions S."/>
        </authorList>
    </citation>
    <scope>NUCLEOTIDE SEQUENCE [LARGE SCALE GENOMIC DNA]</scope>
    <source>
        <strain evidence="3">FP5</strain>
    </source>
</reference>
<feature type="transmembrane region" description="Helical" evidence="1">
    <location>
        <begin position="29"/>
        <end position="47"/>
    </location>
</feature>
<keyword evidence="3" id="KW-1185">Reference proteome</keyword>
<dbReference type="AlphaFoldDB" id="A0A1I2L419"/>
<keyword evidence="1" id="KW-0472">Membrane</keyword>
<gene>
    <name evidence="2" type="ORF">SAMN05216353_10783</name>
</gene>
<protein>
    <submittedName>
        <fullName evidence="2">Uncharacterized protein</fullName>
    </submittedName>
</protein>
<organism evidence="2 3">
    <name type="scientific">Halobacillus alkaliphilus</name>
    <dbReference type="NCBI Taxonomy" id="396056"/>
    <lineage>
        <taxon>Bacteria</taxon>
        <taxon>Bacillati</taxon>
        <taxon>Bacillota</taxon>
        <taxon>Bacilli</taxon>
        <taxon>Bacillales</taxon>
        <taxon>Bacillaceae</taxon>
        <taxon>Halobacillus</taxon>
    </lineage>
</organism>
<feature type="transmembrane region" description="Helical" evidence="1">
    <location>
        <begin position="53"/>
        <end position="74"/>
    </location>
</feature>
<proteinExistence type="predicted"/>
<name>A0A1I2L419_9BACI</name>
<sequence length="205" mass="23789">MYLIPLVLFMFPMLAFVMGVLGRALFNKLFIAPAIVFGLSLMAQFLYLSFSFFTWTLIYTALAFSGSLIAHFLLRKFQPSRKVQKTSMIILLGAVLIPAFIFTISRPVNAVLMEKKVEKHLLEEEYSSSDIYSIETFNDGKRNTSRTEPIIAEVVFTNDPGHTYRYIELKKENRVVQMCEYERSPNFFTNEYTEERPHMVRGCFE</sequence>
<dbReference type="RefSeq" id="WP_175477812.1">
    <property type="nucleotide sequence ID" value="NZ_FOOG01000007.1"/>
</dbReference>
<keyword evidence="1" id="KW-0812">Transmembrane</keyword>
<evidence type="ECO:0000256" key="1">
    <source>
        <dbReference type="SAM" id="Phobius"/>
    </source>
</evidence>